<name>A0A8X6G2T9_TRICU</name>
<evidence type="ECO:0000313" key="2">
    <source>
        <dbReference type="Proteomes" id="UP000887116"/>
    </source>
</evidence>
<evidence type="ECO:0000313" key="1">
    <source>
        <dbReference type="EMBL" id="GFQ94403.1"/>
    </source>
</evidence>
<gene>
    <name evidence="1" type="ORF">TNCT_654761</name>
</gene>
<comment type="caution">
    <text evidence="1">The sequence shown here is derived from an EMBL/GenBank/DDBJ whole genome shotgun (WGS) entry which is preliminary data.</text>
</comment>
<proteinExistence type="predicted"/>
<keyword evidence="2" id="KW-1185">Reference proteome</keyword>
<accession>A0A8X6G2T9</accession>
<protein>
    <submittedName>
        <fullName evidence="1">Uncharacterized protein</fullName>
    </submittedName>
</protein>
<dbReference type="Proteomes" id="UP000887116">
    <property type="component" value="Unassembled WGS sequence"/>
</dbReference>
<organism evidence="1 2">
    <name type="scientific">Trichonephila clavata</name>
    <name type="common">Joro spider</name>
    <name type="synonym">Nephila clavata</name>
    <dbReference type="NCBI Taxonomy" id="2740835"/>
    <lineage>
        <taxon>Eukaryota</taxon>
        <taxon>Metazoa</taxon>
        <taxon>Ecdysozoa</taxon>
        <taxon>Arthropoda</taxon>
        <taxon>Chelicerata</taxon>
        <taxon>Arachnida</taxon>
        <taxon>Araneae</taxon>
        <taxon>Araneomorphae</taxon>
        <taxon>Entelegynae</taxon>
        <taxon>Araneoidea</taxon>
        <taxon>Nephilidae</taxon>
        <taxon>Trichonephila</taxon>
    </lineage>
</organism>
<reference evidence="1" key="1">
    <citation type="submission" date="2020-07" db="EMBL/GenBank/DDBJ databases">
        <title>Multicomponent nature underlies the extraordinary mechanical properties of spider dragline silk.</title>
        <authorList>
            <person name="Kono N."/>
            <person name="Nakamura H."/>
            <person name="Mori M."/>
            <person name="Yoshida Y."/>
            <person name="Ohtoshi R."/>
            <person name="Malay A.D."/>
            <person name="Moran D.A.P."/>
            <person name="Tomita M."/>
            <person name="Numata K."/>
            <person name="Arakawa K."/>
        </authorList>
    </citation>
    <scope>NUCLEOTIDE SEQUENCE</scope>
</reference>
<dbReference type="AlphaFoldDB" id="A0A8X6G2T9"/>
<sequence length="125" mass="14845">MKYKRKNESQRKKWILFSKVADIGKNTVRPTRFDRTNASGDIGWHHIGQKHHEVLNQCLLIRKLFVSRTPMQLGKHEVISQSEFWRKNGCGRNSYPELLDIFFSNWDMRSSYLVQGYGTRFIDHC</sequence>
<dbReference type="EMBL" id="BMAO01004406">
    <property type="protein sequence ID" value="GFQ94403.1"/>
    <property type="molecule type" value="Genomic_DNA"/>
</dbReference>